<organism evidence="3 4">
    <name type="scientific">Catellatospora chokoriensis</name>
    <dbReference type="NCBI Taxonomy" id="310353"/>
    <lineage>
        <taxon>Bacteria</taxon>
        <taxon>Bacillati</taxon>
        <taxon>Actinomycetota</taxon>
        <taxon>Actinomycetes</taxon>
        <taxon>Micromonosporales</taxon>
        <taxon>Micromonosporaceae</taxon>
        <taxon>Catellatospora</taxon>
    </lineage>
</organism>
<proteinExistence type="predicted"/>
<feature type="transmembrane region" description="Helical" evidence="2">
    <location>
        <begin position="83"/>
        <end position="101"/>
    </location>
</feature>
<dbReference type="EMBL" id="BONG01000001">
    <property type="protein sequence ID" value="GIF86899.1"/>
    <property type="molecule type" value="Genomic_DNA"/>
</dbReference>
<evidence type="ECO:0000256" key="1">
    <source>
        <dbReference type="SAM" id="MobiDB-lite"/>
    </source>
</evidence>
<dbReference type="AlphaFoldDB" id="A0A8J3K023"/>
<protein>
    <recommendedName>
        <fullName evidence="5">Cell division protein FtsB</fullName>
    </recommendedName>
</protein>
<sequence>MNVTPLRASRRSTTPSQGASRPGGRAVTNDAKASEEGRSGARYRTVGSAALAVQPEAVPPQQVRRPRLRLAPPMPVAAPRTPFVLLIVLVVVAGVLGILVLNTKISEGAIQLTDLKKQQAQLDLREQQITQEITEAESPGRLEAAAKRLGLVPAGAPAFIRLPDGKIIGVPQPATGKPSITSQ</sequence>
<evidence type="ECO:0000313" key="3">
    <source>
        <dbReference type="EMBL" id="GIF86899.1"/>
    </source>
</evidence>
<evidence type="ECO:0008006" key="5">
    <source>
        <dbReference type="Google" id="ProtNLM"/>
    </source>
</evidence>
<feature type="region of interest" description="Disordered" evidence="1">
    <location>
        <begin position="1"/>
        <end position="41"/>
    </location>
</feature>
<keyword evidence="2" id="KW-0472">Membrane</keyword>
<keyword evidence="4" id="KW-1185">Reference proteome</keyword>
<dbReference type="RefSeq" id="WP_120316122.1">
    <property type="nucleotide sequence ID" value="NZ_BAAALB010000021.1"/>
</dbReference>
<accession>A0A8J3K023</accession>
<reference evidence="3 4" key="1">
    <citation type="submission" date="2021-01" db="EMBL/GenBank/DDBJ databases">
        <title>Whole genome shotgun sequence of Catellatospora chokoriensis NBRC 107358.</title>
        <authorList>
            <person name="Komaki H."/>
            <person name="Tamura T."/>
        </authorList>
    </citation>
    <scope>NUCLEOTIDE SEQUENCE [LARGE SCALE GENOMIC DNA]</scope>
    <source>
        <strain evidence="3 4">NBRC 107358</strain>
    </source>
</reference>
<evidence type="ECO:0000313" key="4">
    <source>
        <dbReference type="Proteomes" id="UP000619293"/>
    </source>
</evidence>
<keyword evidence="2" id="KW-1133">Transmembrane helix</keyword>
<gene>
    <name evidence="3" type="ORF">Cch02nite_03430</name>
</gene>
<keyword evidence="2" id="KW-0812">Transmembrane</keyword>
<name>A0A8J3K023_9ACTN</name>
<evidence type="ECO:0000256" key="2">
    <source>
        <dbReference type="SAM" id="Phobius"/>
    </source>
</evidence>
<comment type="caution">
    <text evidence="3">The sequence shown here is derived from an EMBL/GenBank/DDBJ whole genome shotgun (WGS) entry which is preliminary data.</text>
</comment>
<dbReference type="Proteomes" id="UP000619293">
    <property type="component" value="Unassembled WGS sequence"/>
</dbReference>